<reference evidence="1" key="2">
    <citation type="journal article" date="2022" name="New Phytol.">
        <title>Evolutionary transition to the ectomycorrhizal habit in the genomes of a hyperdiverse lineage of mushroom-forming fungi.</title>
        <authorList>
            <person name="Looney B."/>
            <person name="Miyauchi S."/>
            <person name="Morin E."/>
            <person name="Drula E."/>
            <person name="Courty P.E."/>
            <person name="Kohler A."/>
            <person name="Kuo A."/>
            <person name="LaButti K."/>
            <person name="Pangilinan J."/>
            <person name="Lipzen A."/>
            <person name="Riley R."/>
            <person name="Andreopoulos W."/>
            <person name="He G."/>
            <person name="Johnson J."/>
            <person name="Nolan M."/>
            <person name="Tritt A."/>
            <person name="Barry K.W."/>
            <person name="Grigoriev I.V."/>
            <person name="Nagy L.G."/>
            <person name="Hibbett D."/>
            <person name="Henrissat B."/>
            <person name="Matheny P.B."/>
            <person name="Labbe J."/>
            <person name="Martin F.M."/>
        </authorList>
    </citation>
    <scope>NUCLEOTIDE SEQUENCE</scope>
    <source>
        <strain evidence="1">HHB10654</strain>
    </source>
</reference>
<proteinExistence type="predicted"/>
<evidence type="ECO:0000313" key="1">
    <source>
        <dbReference type="EMBL" id="KAI0069199.1"/>
    </source>
</evidence>
<name>A0ACB8TL62_9AGAM</name>
<reference evidence="1" key="1">
    <citation type="submission" date="2021-03" db="EMBL/GenBank/DDBJ databases">
        <authorList>
            <consortium name="DOE Joint Genome Institute"/>
            <person name="Ahrendt S."/>
            <person name="Looney B.P."/>
            <person name="Miyauchi S."/>
            <person name="Morin E."/>
            <person name="Drula E."/>
            <person name="Courty P.E."/>
            <person name="Chicoki N."/>
            <person name="Fauchery L."/>
            <person name="Kohler A."/>
            <person name="Kuo A."/>
            <person name="Labutti K."/>
            <person name="Pangilinan J."/>
            <person name="Lipzen A."/>
            <person name="Riley R."/>
            <person name="Andreopoulos W."/>
            <person name="He G."/>
            <person name="Johnson J."/>
            <person name="Barry K.W."/>
            <person name="Grigoriev I.V."/>
            <person name="Nagy L."/>
            <person name="Hibbett D."/>
            <person name="Henrissat B."/>
            <person name="Matheny P.B."/>
            <person name="Labbe J."/>
            <person name="Martin F."/>
        </authorList>
    </citation>
    <scope>NUCLEOTIDE SEQUENCE</scope>
    <source>
        <strain evidence="1">HHB10654</strain>
    </source>
</reference>
<dbReference type="EMBL" id="MU277187">
    <property type="protein sequence ID" value="KAI0069199.1"/>
    <property type="molecule type" value="Genomic_DNA"/>
</dbReference>
<keyword evidence="1" id="KW-0378">Hydrolase</keyword>
<protein>
    <submittedName>
        <fullName evidence="1">Six-hairpin glycosidase</fullName>
    </submittedName>
</protein>
<organism evidence="1 2">
    <name type="scientific">Artomyces pyxidatus</name>
    <dbReference type="NCBI Taxonomy" id="48021"/>
    <lineage>
        <taxon>Eukaryota</taxon>
        <taxon>Fungi</taxon>
        <taxon>Dikarya</taxon>
        <taxon>Basidiomycota</taxon>
        <taxon>Agaricomycotina</taxon>
        <taxon>Agaricomycetes</taxon>
        <taxon>Russulales</taxon>
        <taxon>Auriscalpiaceae</taxon>
        <taxon>Artomyces</taxon>
    </lineage>
</organism>
<comment type="caution">
    <text evidence="1">The sequence shown here is derived from an EMBL/GenBank/DDBJ whole genome shotgun (WGS) entry which is preliminary data.</text>
</comment>
<keyword evidence="2" id="KW-1185">Reference proteome</keyword>
<gene>
    <name evidence="1" type="ORF">BV25DRAFT_1818180</name>
</gene>
<sequence length="395" mass="42563">MLPFNFASSTTILACLGLLASSVGLSVAVSIQTPALDSLTPAKLASVRTNALAISTHSWELGTLTEALTELEWPSLAVFAPHSIPPPSHLSSWDNAGDVIKIATEVVRNKTADTLPLIDGDGAVGDPASLGFSVLLANWTRTNKSDTVFSVDAQEQLEYLLTDAPRSPQGAISHRESQVQLWADFVYMAPPFIAYYGALEGGSGGQALLQTAYDQARLYRDVLYDADVSLWRHIALGDGTDPTHWATGNAWAAAGMLRVLATIRQSDFAEKMLPQQKNLTIWVNEIFTGAWSRQQTNGTLLNYLDQPSSFADSSSTALMAAATFRYTTLTGDFSHVPAAVRARQLIHESVDADGWLLNTVDPEVFSAPSQPGQHSPEGQSFVLLLEAAWTAFQAL</sequence>
<evidence type="ECO:0000313" key="2">
    <source>
        <dbReference type="Proteomes" id="UP000814140"/>
    </source>
</evidence>
<dbReference type="Proteomes" id="UP000814140">
    <property type="component" value="Unassembled WGS sequence"/>
</dbReference>
<keyword evidence="1" id="KW-0326">Glycosidase</keyword>
<accession>A0ACB8TL62</accession>